<dbReference type="AlphaFoldDB" id="A0A3B0XHF6"/>
<dbReference type="EMBL" id="UOFI01000007">
    <property type="protein sequence ID" value="VAW61059.1"/>
    <property type="molecule type" value="Genomic_DNA"/>
</dbReference>
<dbReference type="FunFam" id="3.40.1390.30:FF:000002">
    <property type="entry name" value="Nif3-like dinuclear metal center protein"/>
    <property type="match status" value="1"/>
</dbReference>
<dbReference type="Pfam" id="PF01784">
    <property type="entry name" value="DUF34_NIF3"/>
    <property type="match status" value="1"/>
</dbReference>
<dbReference type="GO" id="GO:0005737">
    <property type="term" value="C:cytoplasm"/>
    <property type="evidence" value="ECO:0007669"/>
    <property type="project" value="TreeGrafter"/>
</dbReference>
<accession>A0A3B0XHF6</accession>
<sequence length="253" mass="28246">MVQLKSIVDYCNDLLQINEFRDYCPNGLQVEGKPQVGRIICGVTACQALIEQGIEKQADVILVHHGYFWKGENAVITGIKRKRIQRLLEHNISLLAYHLPLDAHVQLGNNIMLGQKLDIKEACCEQQGEARGLLWSGTLSQAMSGKEFALNIEQALSRKPLHLRSQSDRPIKRVGWCSGGAQHYIEQAAGLGLDAFISGEVSEQTFHLARELDIHYFAAGHHATERYGVQALASHLSEYFKVEAEFVDICNPV</sequence>
<dbReference type="GO" id="GO:0016787">
    <property type="term" value="F:hydrolase activity"/>
    <property type="evidence" value="ECO:0007669"/>
    <property type="project" value="UniProtKB-KW"/>
</dbReference>
<dbReference type="InterPro" id="IPR036069">
    <property type="entry name" value="DUF34/NIF3_sf"/>
</dbReference>
<protein>
    <submittedName>
        <fullName evidence="3">GTP cyclohydrolase 1 type 2 homolog YbgI</fullName>
    </submittedName>
</protein>
<dbReference type="PANTHER" id="PTHR13799">
    <property type="entry name" value="NGG1 INTERACTING FACTOR 3"/>
    <property type="match status" value="1"/>
</dbReference>
<organism evidence="3">
    <name type="scientific">hydrothermal vent metagenome</name>
    <dbReference type="NCBI Taxonomy" id="652676"/>
    <lineage>
        <taxon>unclassified sequences</taxon>
        <taxon>metagenomes</taxon>
        <taxon>ecological metagenomes</taxon>
    </lineage>
</organism>
<reference evidence="3" key="1">
    <citation type="submission" date="2018-06" db="EMBL/GenBank/DDBJ databases">
        <authorList>
            <person name="Zhirakovskaya E."/>
        </authorList>
    </citation>
    <scope>NUCLEOTIDE SEQUENCE</scope>
</reference>
<dbReference type="InterPro" id="IPR002678">
    <property type="entry name" value="DUF34/NIF3"/>
</dbReference>
<dbReference type="Gene3D" id="3.40.1390.30">
    <property type="entry name" value="NIF3 (NGG1p interacting factor 3)-like"/>
    <property type="match status" value="2"/>
</dbReference>
<gene>
    <name evidence="3" type="ORF">MNBD_GAMMA09-473</name>
</gene>
<evidence type="ECO:0000256" key="1">
    <source>
        <dbReference type="ARBA" id="ARBA00006964"/>
    </source>
</evidence>
<dbReference type="GO" id="GO:0046872">
    <property type="term" value="F:metal ion binding"/>
    <property type="evidence" value="ECO:0007669"/>
    <property type="project" value="UniProtKB-KW"/>
</dbReference>
<comment type="similarity">
    <text evidence="1">Belongs to the GTP cyclohydrolase I type 2/NIF3 family.</text>
</comment>
<dbReference type="PANTHER" id="PTHR13799:SF14">
    <property type="entry name" value="GTP CYCLOHYDROLASE 1 TYPE 2 HOMOLOG"/>
    <property type="match status" value="1"/>
</dbReference>
<dbReference type="NCBIfam" id="TIGR00486">
    <property type="entry name" value="YbgI_SA1388"/>
    <property type="match status" value="1"/>
</dbReference>
<proteinExistence type="inferred from homology"/>
<keyword evidence="2" id="KW-0479">Metal-binding</keyword>
<name>A0A3B0XHF6_9ZZZZ</name>
<evidence type="ECO:0000256" key="2">
    <source>
        <dbReference type="ARBA" id="ARBA00022723"/>
    </source>
</evidence>
<dbReference type="SUPFAM" id="SSF102705">
    <property type="entry name" value="NIF3 (NGG1p interacting factor 3)-like"/>
    <property type="match status" value="1"/>
</dbReference>
<keyword evidence="3" id="KW-0378">Hydrolase</keyword>
<evidence type="ECO:0000313" key="3">
    <source>
        <dbReference type="EMBL" id="VAW61059.1"/>
    </source>
</evidence>